<evidence type="ECO:0000313" key="3">
    <source>
        <dbReference type="Proteomes" id="UP000612055"/>
    </source>
</evidence>
<dbReference type="InterPro" id="IPR051218">
    <property type="entry name" value="Sec_MonoDiacylglyc_Lipase"/>
</dbReference>
<comment type="caution">
    <text evidence="2">The sequence shown here is derived from an EMBL/GenBank/DDBJ whole genome shotgun (WGS) entry which is preliminary data.</text>
</comment>
<name>A0A835XU47_9CHLO</name>
<protein>
    <recommendedName>
        <fullName evidence="1">Fungal lipase-type domain-containing protein</fullName>
    </recommendedName>
</protein>
<gene>
    <name evidence="2" type="ORF">HYH03_015402</name>
</gene>
<dbReference type="Gene3D" id="3.40.50.1820">
    <property type="entry name" value="alpha/beta hydrolase"/>
    <property type="match status" value="1"/>
</dbReference>
<dbReference type="OrthoDB" id="544680at2759"/>
<accession>A0A835XU47</accession>
<evidence type="ECO:0000313" key="2">
    <source>
        <dbReference type="EMBL" id="KAG2485959.1"/>
    </source>
</evidence>
<feature type="domain" description="Fungal lipase-type" evidence="1">
    <location>
        <begin position="164"/>
        <end position="300"/>
    </location>
</feature>
<dbReference type="PANTHER" id="PTHR45856">
    <property type="entry name" value="ALPHA/BETA-HYDROLASES SUPERFAMILY PROTEIN"/>
    <property type="match status" value="1"/>
</dbReference>
<dbReference type="EMBL" id="JAEHOE010000120">
    <property type="protein sequence ID" value="KAG2485959.1"/>
    <property type="molecule type" value="Genomic_DNA"/>
</dbReference>
<evidence type="ECO:0000259" key="1">
    <source>
        <dbReference type="Pfam" id="PF01764"/>
    </source>
</evidence>
<sequence>MSGILYLHEHEGLRVSAVSSTCRWTGCYWGGCAANEAEVATSWCWYAYRERCCQIITYSTCRAYLPCTNDASKPHPIGGVLSSVGVLYAAASFDRPSNAYVAAILANYVYESTVGAGKNPSKAVYDANFRARVLSRLGGTNMTSIWGRYDMEVIVVETYNAIIIAFAGTESLSDGWNDVKSALSDPTTEFSPKTSVRIGSGFFDAYSANRDAVLSVVTPRVQATAKRLWMTGHSLGGAYAVLFAARAQRQGLYVSGVYTFGSPRTGDSKFASVYTNNLGGLGSRTYRYEHSLDPVTLAPGYYRDAPFAAPTHVGLARFVDSCSRRMLTEQQPETLGEEQASRLEAELEAAEAGARAADDAGAAAGAVSRRQLVLFHGLIDDYIYNILKCRMSANDRANAPSYAALLGFSN</sequence>
<proteinExistence type="predicted"/>
<dbReference type="AlphaFoldDB" id="A0A835XU47"/>
<dbReference type="CDD" id="cd00519">
    <property type="entry name" value="Lipase_3"/>
    <property type="match status" value="1"/>
</dbReference>
<dbReference type="PANTHER" id="PTHR45856:SF11">
    <property type="entry name" value="FUNGAL LIPASE-LIKE DOMAIN-CONTAINING PROTEIN"/>
    <property type="match status" value="1"/>
</dbReference>
<organism evidence="2 3">
    <name type="scientific">Edaphochlamys debaryana</name>
    <dbReference type="NCBI Taxonomy" id="47281"/>
    <lineage>
        <taxon>Eukaryota</taxon>
        <taxon>Viridiplantae</taxon>
        <taxon>Chlorophyta</taxon>
        <taxon>core chlorophytes</taxon>
        <taxon>Chlorophyceae</taxon>
        <taxon>CS clade</taxon>
        <taxon>Chlamydomonadales</taxon>
        <taxon>Chlamydomonadales incertae sedis</taxon>
        <taxon>Edaphochlamys</taxon>
    </lineage>
</organism>
<dbReference type="SUPFAM" id="SSF53474">
    <property type="entry name" value="alpha/beta-Hydrolases"/>
    <property type="match status" value="1"/>
</dbReference>
<keyword evidence="3" id="KW-1185">Reference proteome</keyword>
<reference evidence="2" key="1">
    <citation type="journal article" date="2020" name="bioRxiv">
        <title>Comparative genomics of Chlamydomonas.</title>
        <authorList>
            <person name="Craig R.J."/>
            <person name="Hasan A.R."/>
            <person name="Ness R.W."/>
            <person name="Keightley P.D."/>
        </authorList>
    </citation>
    <scope>NUCLEOTIDE SEQUENCE</scope>
    <source>
        <strain evidence="2">CCAP 11/70</strain>
    </source>
</reference>
<dbReference type="Proteomes" id="UP000612055">
    <property type="component" value="Unassembled WGS sequence"/>
</dbReference>
<dbReference type="InterPro" id="IPR002921">
    <property type="entry name" value="Fungal_lipase-type"/>
</dbReference>
<dbReference type="Pfam" id="PF01764">
    <property type="entry name" value="Lipase_3"/>
    <property type="match status" value="1"/>
</dbReference>
<dbReference type="InterPro" id="IPR029058">
    <property type="entry name" value="AB_hydrolase_fold"/>
</dbReference>
<dbReference type="GO" id="GO:0006629">
    <property type="term" value="P:lipid metabolic process"/>
    <property type="evidence" value="ECO:0007669"/>
    <property type="project" value="InterPro"/>
</dbReference>